<keyword evidence="1" id="KW-0645">Protease</keyword>
<dbReference type="EMBL" id="GADI01003156">
    <property type="protein sequence ID" value="JAA70652.1"/>
    <property type="molecule type" value="mRNA"/>
</dbReference>
<reference evidence="1" key="1">
    <citation type="submission" date="2012-12" db="EMBL/GenBank/DDBJ databases">
        <title>Identification and characterization of a phenylalanine ammonia-lyase gene family in Isatis indigotica Fort.</title>
        <authorList>
            <person name="Liu Q."/>
            <person name="Chen J."/>
            <person name="Zhou X."/>
            <person name="Di P."/>
            <person name="Xiao Y."/>
            <person name="Xuan H."/>
            <person name="Zhang L."/>
            <person name="Chen W."/>
        </authorList>
    </citation>
    <scope>NUCLEOTIDE SEQUENCE</scope>
    <source>
        <tissue evidence="1">Salivary gland</tissue>
    </source>
</reference>
<proteinExistence type="evidence at transcript level"/>
<protein>
    <submittedName>
        <fullName evidence="1">Putative metalloprotease</fullName>
    </submittedName>
</protein>
<dbReference type="GO" id="GO:0006508">
    <property type="term" value="P:proteolysis"/>
    <property type="evidence" value="ECO:0007669"/>
    <property type="project" value="UniProtKB-KW"/>
</dbReference>
<dbReference type="GO" id="GO:0008237">
    <property type="term" value="F:metallopeptidase activity"/>
    <property type="evidence" value="ECO:0007669"/>
    <property type="project" value="UniProtKB-KW"/>
</dbReference>
<keyword evidence="1" id="KW-0482">Metalloprotease</keyword>
<sequence>MSPSQTSESVHRFSVCSAEQLRVFATSQTANCLQNQRPRHTSNLHVNKIKKEQVSPEEFCKRKHPELSNVSYQKESSYNGTQFSIDKCQIVCLNEESNKFTVHDAPDNTPCSDKNNIKMCLNKECKIPKNITTFPKRTYYTRS</sequence>
<name>A0A0K8RHN7_IXORI</name>
<dbReference type="AlphaFoldDB" id="A0A0K8RHN7"/>
<accession>A0A0K8RHN7</accession>
<keyword evidence="1" id="KW-0378">Hydrolase</keyword>
<organism evidence="1">
    <name type="scientific">Ixodes ricinus</name>
    <name type="common">Common tick</name>
    <name type="synonym">Acarus ricinus</name>
    <dbReference type="NCBI Taxonomy" id="34613"/>
    <lineage>
        <taxon>Eukaryota</taxon>
        <taxon>Metazoa</taxon>
        <taxon>Ecdysozoa</taxon>
        <taxon>Arthropoda</taxon>
        <taxon>Chelicerata</taxon>
        <taxon>Arachnida</taxon>
        <taxon>Acari</taxon>
        <taxon>Parasitiformes</taxon>
        <taxon>Ixodida</taxon>
        <taxon>Ixodoidea</taxon>
        <taxon>Ixodidae</taxon>
        <taxon>Ixodinae</taxon>
        <taxon>Ixodes</taxon>
    </lineage>
</organism>
<evidence type="ECO:0000313" key="1">
    <source>
        <dbReference type="EMBL" id="JAA70652.1"/>
    </source>
</evidence>